<evidence type="ECO:0000256" key="1">
    <source>
        <dbReference type="SAM" id="MobiDB-lite"/>
    </source>
</evidence>
<feature type="region of interest" description="Disordered" evidence="1">
    <location>
        <begin position="273"/>
        <end position="360"/>
    </location>
</feature>
<reference evidence="4" key="1">
    <citation type="submission" date="2016-09" db="EMBL/GenBank/DDBJ databases">
        <authorList>
            <person name="Koehorst J."/>
        </authorList>
    </citation>
    <scope>NUCLEOTIDE SEQUENCE [LARGE SCALE GENOMIC DNA]</scope>
</reference>
<protein>
    <submittedName>
        <fullName evidence="3">Uncharacterized protein</fullName>
    </submittedName>
</protein>
<dbReference type="STRING" id="1679444.PYTT_1866"/>
<keyword evidence="2" id="KW-1133">Transmembrane helix</keyword>
<proteinExistence type="predicted"/>
<keyword evidence="2" id="KW-0812">Transmembrane</keyword>
<evidence type="ECO:0000313" key="4">
    <source>
        <dbReference type="Proteomes" id="UP000176204"/>
    </source>
</evidence>
<name>A0A1H6LXU8_9BACT</name>
<dbReference type="AlphaFoldDB" id="A0A1H6LXU8"/>
<evidence type="ECO:0000256" key="2">
    <source>
        <dbReference type="SAM" id="Phobius"/>
    </source>
</evidence>
<evidence type="ECO:0000313" key="3">
    <source>
        <dbReference type="EMBL" id="SEH93637.1"/>
    </source>
</evidence>
<feature type="region of interest" description="Disordered" evidence="1">
    <location>
        <begin position="1"/>
        <end position="37"/>
    </location>
</feature>
<feature type="compositionally biased region" description="Low complexity" evidence="1">
    <location>
        <begin position="28"/>
        <end position="37"/>
    </location>
</feature>
<sequence length="360" mass="38893">MKEELSPESVGEQKNDDLTRYAPPAPEPEAVNEAPAKELAAALPVAAPAVEEAPAVAAPKEPAKEKDPEEKAVPVRKRGMMASLFDAVLVLLVIAVVGVAGYVVYEMRKAYPVETTVDKLRAENSKLSAHRETLKEAFLKSQEDARSLQEYTDTVDRLLVHPRSLQNIVQRIKDLDVAISLERNALRSLDAEYRQLAQTRMSGLLIDSLTTVDGRRSYQGVIIKKFDGKDLSIAHTEGLARIPLANLPMERLPLIVRYALGGEDPLNIAELDKEAAGSSSSTKDDGSSSLNVRKHGGESTVPSVRREVMAQLTPSAYDPPAAKPTVDVNSPATMPAVAPSVPRNSGSGWVAPDDPLPLNM</sequence>
<dbReference type="RefSeq" id="WP_067777827.1">
    <property type="nucleotide sequence ID" value="NZ_LIGX01000041.1"/>
</dbReference>
<gene>
    <name evidence="3" type="ORF">PYTT_1866</name>
</gene>
<dbReference type="Proteomes" id="UP000176204">
    <property type="component" value="Chromosome I"/>
</dbReference>
<keyword evidence="4" id="KW-1185">Reference proteome</keyword>
<feature type="transmembrane region" description="Helical" evidence="2">
    <location>
        <begin position="84"/>
        <end position="105"/>
    </location>
</feature>
<dbReference type="EMBL" id="LT629973">
    <property type="protein sequence ID" value="SEH93637.1"/>
    <property type="molecule type" value="Genomic_DNA"/>
</dbReference>
<feature type="compositionally biased region" description="Basic and acidic residues" evidence="1">
    <location>
        <begin position="1"/>
        <end position="19"/>
    </location>
</feature>
<feature type="compositionally biased region" description="Basic and acidic residues" evidence="1">
    <location>
        <begin position="61"/>
        <end position="72"/>
    </location>
</feature>
<feature type="region of interest" description="Disordered" evidence="1">
    <location>
        <begin position="52"/>
        <end position="72"/>
    </location>
</feature>
<dbReference type="KEGG" id="agl:PYTT_1866"/>
<keyword evidence="2" id="KW-0472">Membrane</keyword>
<accession>A0A1H6LXU8</accession>
<organism evidence="3 4">
    <name type="scientific">Akkermansia glycaniphila</name>
    <dbReference type="NCBI Taxonomy" id="1679444"/>
    <lineage>
        <taxon>Bacteria</taxon>
        <taxon>Pseudomonadati</taxon>
        <taxon>Verrucomicrobiota</taxon>
        <taxon>Verrucomicrobiia</taxon>
        <taxon>Verrucomicrobiales</taxon>
        <taxon>Akkermansiaceae</taxon>
        <taxon>Akkermansia</taxon>
    </lineage>
</organism>